<keyword evidence="1" id="KW-0802">TPR repeat</keyword>
<evidence type="ECO:0000313" key="4">
    <source>
        <dbReference type="EMBL" id="CCX34107.1"/>
    </source>
</evidence>
<sequence>MAKTRPAAANSKKGTRRKPTASSITLNNVTDEKTLIQKAQEHISRNEPVDALNYALRALELNPESLAIIELVAEIHIEIGDVESACHYFSQAAILDPHGAHESIGGSGPEKFLWLAQLAPAGGLETMQWYEKGAECLREFIKARDQGMHPDLAERALEKKLVSALCGMAEVYMSDLCMEHDAEARCERYVTEANMVAPDSAEALQTLASVRISQTRMEDAVAALKRAFLNCAGETYATRISLARLLIETEQFEDAVVLLETLQEEDDTLPDLWYLGGWTLFLLGEREQQKPEKERAENWSDLWSAARDWLMVCEKNYKLLEWEDEGIRDHASELLTKITEIIGERIEEEDEEDDEDGEDQEWESEGDDDEEMKDS</sequence>
<gene>
    <name evidence="4" type="ORF">PCON_02607</name>
</gene>
<dbReference type="PANTHER" id="PTHR12558:SF13">
    <property type="entry name" value="CELL DIVISION CYCLE PROTEIN 27 HOMOLOG"/>
    <property type="match status" value="1"/>
</dbReference>
<dbReference type="AlphaFoldDB" id="U4LUY1"/>
<feature type="region of interest" description="Disordered" evidence="3">
    <location>
        <begin position="342"/>
        <end position="375"/>
    </location>
</feature>
<dbReference type="InterPro" id="IPR011990">
    <property type="entry name" value="TPR-like_helical_dom_sf"/>
</dbReference>
<accession>U4LUY1</accession>
<comment type="similarity">
    <text evidence="2">Belongs to the APC3/CDC27 family.</text>
</comment>
<dbReference type="GO" id="GO:0005680">
    <property type="term" value="C:anaphase-promoting complex"/>
    <property type="evidence" value="ECO:0007669"/>
    <property type="project" value="UniProtKB-ARBA"/>
</dbReference>
<dbReference type="EMBL" id="HF936305">
    <property type="protein sequence ID" value="CCX34107.1"/>
    <property type="molecule type" value="Genomic_DNA"/>
</dbReference>
<dbReference type="PANTHER" id="PTHR12558">
    <property type="entry name" value="CELL DIVISION CYCLE 16,23,27"/>
    <property type="match status" value="1"/>
</dbReference>
<evidence type="ECO:0000256" key="1">
    <source>
        <dbReference type="ARBA" id="ARBA00022803"/>
    </source>
</evidence>
<dbReference type="OMA" id="ETYMTDL"/>
<protein>
    <submittedName>
        <fullName evidence="4">Similar to UPF0661 TPR repeat-containing protein AN10433 acc. no. C8V3W6</fullName>
    </submittedName>
</protein>
<feature type="region of interest" description="Disordered" evidence="3">
    <location>
        <begin position="1"/>
        <end position="23"/>
    </location>
</feature>
<reference evidence="4 5" key="1">
    <citation type="journal article" date="2013" name="PLoS Genet.">
        <title>The genome and development-dependent transcriptomes of Pyronema confluens: a window into fungal evolution.</title>
        <authorList>
            <person name="Traeger S."/>
            <person name="Altegoer F."/>
            <person name="Freitag M."/>
            <person name="Gabaldon T."/>
            <person name="Kempken F."/>
            <person name="Kumar A."/>
            <person name="Marcet-Houben M."/>
            <person name="Poggeler S."/>
            <person name="Stajich J.E."/>
            <person name="Nowrousian M."/>
        </authorList>
    </citation>
    <scope>NUCLEOTIDE SEQUENCE [LARGE SCALE GENOMIC DNA]</scope>
    <source>
        <strain evidence="5">CBS 100304</strain>
        <tissue evidence="4">Vegetative mycelium</tissue>
    </source>
</reference>
<dbReference type="STRING" id="1076935.U4LUY1"/>
<keyword evidence="5" id="KW-1185">Reference proteome</keyword>
<dbReference type="Gene3D" id="1.25.40.10">
    <property type="entry name" value="Tetratricopeptide repeat domain"/>
    <property type="match status" value="2"/>
</dbReference>
<dbReference type="CDD" id="cd24142">
    <property type="entry name" value="ACL4-like"/>
    <property type="match status" value="1"/>
</dbReference>
<organism evidence="4 5">
    <name type="scientific">Pyronema omphalodes (strain CBS 100304)</name>
    <name type="common">Pyronema confluens</name>
    <dbReference type="NCBI Taxonomy" id="1076935"/>
    <lineage>
        <taxon>Eukaryota</taxon>
        <taxon>Fungi</taxon>
        <taxon>Dikarya</taxon>
        <taxon>Ascomycota</taxon>
        <taxon>Pezizomycotina</taxon>
        <taxon>Pezizomycetes</taxon>
        <taxon>Pezizales</taxon>
        <taxon>Pyronemataceae</taxon>
        <taxon>Pyronema</taxon>
    </lineage>
</organism>
<dbReference type="SUPFAM" id="SSF48452">
    <property type="entry name" value="TPR-like"/>
    <property type="match status" value="1"/>
</dbReference>
<proteinExistence type="inferred from homology"/>
<dbReference type="eggNOG" id="ENOG502QSAH">
    <property type="taxonomic scope" value="Eukaryota"/>
</dbReference>
<name>U4LUY1_PYROM</name>
<feature type="compositionally biased region" description="Acidic residues" evidence="3">
    <location>
        <begin position="346"/>
        <end position="375"/>
    </location>
</feature>
<evidence type="ECO:0000313" key="5">
    <source>
        <dbReference type="Proteomes" id="UP000018144"/>
    </source>
</evidence>
<evidence type="ECO:0000256" key="2">
    <source>
        <dbReference type="ARBA" id="ARBA00038210"/>
    </source>
</evidence>
<dbReference type="Proteomes" id="UP000018144">
    <property type="component" value="Unassembled WGS sequence"/>
</dbReference>
<evidence type="ECO:0000256" key="3">
    <source>
        <dbReference type="SAM" id="MobiDB-lite"/>
    </source>
</evidence>
<dbReference type="OrthoDB" id="1914839at2759"/>